<dbReference type="Proteomes" id="UP000823891">
    <property type="component" value="Unassembled WGS sequence"/>
</dbReference>
<sequence length="322" mass="36562">MAEKKEPRDEKLIEELYERLWWYTYEASEEEFDEKEVDAITRLLDVLEPVYDDRAYEPGADAALQRFWQRYGEEEKASPETDTPSLSDKPAPGTADADGKPDPTAAPGSFGVSTASPVSAVSEAEEPEAAEACTKPKLCRSGKGRRRLIRVAVGAAACVVLLISVNVGSYAIRNKSFFEIVREGAGRTEITVTGNVEEFENNTEDNIECSSWEEVEEIVGEDILQPSYIPDGYEIKSLVVEMTESIEYVIGCYENREGDSLEFRINVYKDIYKKYIIQYDKEWMLLDEYSTENGAQFYKKDNTYGVFLQRKNVHIIFCVMKI</sequence>
<dbReference type="AlphaFoldDB" id="A0A9D2NGF5"/>
<proteinExistence type="predicted"/>
<comment type="caution">
    <text evidence="3">The sequence shown here is derived from an EMBL/GenBank/DDBJ whole genome shotgun (WGS) entry which is preliminary data.</text>
</comment>
<keyword evidence="2" id="KW-0812">Transmembrane</keyword>
<accession>A0A9D2NGF5</accession>
<reference evidence="3" key="1">
    <citation type="journal article" date="2021" name="PeerJ">
        <title>Extensive microbial diversity within the chicken gut microbiome revealed by metagenomics and culture.</title>
        <authorList>
            <person name="Gilroy R."/>
            <person name="Ravi A."/>
            <person name="Getino M."/>
            <person name="Pursley I."/>
            <person name="Horton D.L."/>
            <person name="Alikhan N.F."/>
            <person name="Baker D."/>
            <person name="Gharbi K."/>
            <person name="Hall N."/>
            <person name="Watson M."/>
            <person name="Adriaenssens E.M."/>
            <person name="Foster-Nyarko E."/>
            <person name="Jarju S."/>
            <person name="Secka A."/>
            <person name="Antonio M."/>
            <person name="Oren A."/>
            <person name="Chaudhuri R.R."/>
            <person name="La Ragione R."/>
            <person name="Hildebrand F."/>
            <person name="Pallen M.J."/>
        </authorList>
    </citation>
    <scope>NUCLEOTIDE SEQUENCE</scope>
    <source>
        <strain evidence="3">USAMLcec2-132</strain>
    </source>
</reference>
<keyword evidence="2" id="KW-1133">Transmembrane helix</keyword>
<protein>
    <submittedName>
        <fullName evidence="3">Uncharacterized protein</fullName>
    </submittedName>
</protein>
<organism evidence="3 4">
    <name type="scientific">Candidatus Eisenbergiella merdavium</name>
    <dbReference type="NCBI Taxonomy" id="2838551"/>
    <lineage>
        <taxon>Bacteria</taxon>
        <taxon>Bacillati</taxon>
        <taxon>Bacillota</taxon>
        <taxon>Clostridia</taxon>
        <taxon>Lachnospirales</taxon>
        <taxon>Lachnospiraceae</taxon>
        <taxon>Eisenbergiella</taxon>
    </lineage>
</organism>
<keyword evidence="2" id="KW-0472">Membrane</keyword>
<name>A0A9D2NGF5_9FIRM</name>
<dbReference type="EMBL" id="DWWS01000054">
    <property type="protein sequence ID" value="HJC25046.1"/>
    <property type="molecule type" value="Genomic_DNA"/>
</dbReference>
<evidence type="ECO:0000256" key="2">
    <source>
        <dbReference type="SAM" id="Phobius"/>
    </source>
</evidence>
<reference evidence="3" key="2">
    <citation type="submission" date="2021-04" db="EMBL/GenBank/DDBJ databases">
        <authorList>
            <person name="Gilroy R."/>
        </authorList>
    </citation>
    <scope>NUCLEOTIDE SEQUENCE</scope>
    <source>
        <strain evidence="3">USAMLcec2-132</strain>
    </source>
</reference>
<feature type="region of interest" description="Disordered" evidence="1">
    <location>
        <begin position="71"/>
        <end position="133"/>
    </location>
</feature>
<evidence type="ECO:0000313" key="4">
    <source>
        <dbReference type="Proteomes" id="UP000823891"/>
    </source>
</evidence>
<evidence type="ECO:0000313" key="3">
    <source>
        <dbReference type="EMBL" id="HJC25046.1"/>
    </source>
</evidence>
<feature type="transmembrane region" description="Helical" evidence="2">
    <location>
        <begin position="148"/>
        <end position="172"/>
    </location>
</feature>
<gene>
    <name evidence="3" type="ORF">H9761_15325</name>
</gene>
<evidence type="ECO:0000256" key="1">
    <source>
        <dbReference type="SAM" id="MobiDB-lite"/>
    </source>
</evidence>